<dbReference type="Gene3D" id="2.60.40.10">
    <property type="entry name" value="Immunoglobulins"/>
    <property type="match status" value="4"/>
</dbReference>
<dbReference type="InterPro" id="IPR007110">
    <property type="entry name" value="Ig-like_dom"/>
</dbReference>
<keyword evidence="1" id="KW-1015">Disulfide bond</keyword>
<keyword evidence="3" id="KW-0812">Transmembrane</keyword>
<dbReference type="SUPFAM" id="SSF48726">
    <property type="entry name" value="Immunoglobulin"/>
    <property type="match status" value="2"/>
</dbReference>
<feature type="compositionally biased region" description="Basic and acidic residues" evidence="2">
    <location>
        <begin position="886"/>
        <end position="896"/>
    </location>
</feature>
<dbReference type="EMBL" id="MTYJ01000059">
    <property type="protein sequence ID" value="OQV17587.1"/>
    <property type="molecule type" value="Genomic_DNA"/>
</dbReference>
<accession>A0A1W0WR08</accession>
<comment type="caution">
    <text evidence="5">The sequence shown here is derived from an EMBL/GenBank/DDBJ whole genome shotgun (WGS) entry which is preliminary data.</text>
</comment>
<feature type="compositionally biased region" description="Gly residues" evidence="2">
    <location>
        <begin position="782"/>
        <end position="798"/>
    </location>
</feature>
<dbReference type="Proteomes" id="UP000192578">
    <property type="component" value="Unassembled WGS sequence"/>
</dbReference>
<dbReference type="PANTHER" id="PTHR23278:SF19">
    <property type="entry name" value="OBSCURIN"/>
    <property type="match status" value="1"/>
</dbReference>
<feature type="domain" description="Ig-like" evidence="4">
    <location>
        <begin position="382"/>
        <end position="463"/>
    </location>
</feature>
<dbReference type="SUPFAM" id="SSF49265">
    <property type="entry name" value="Fibronectin type III"/>
    <property type="match status" value="1"/>
</dbReference>
<dbReference type="InterPro" id="IPR013783">
    <property type="entry name" value="Ig-like_fold"/>
</dbReference>
<keyword evidence="3" id="KW-0472">Membrane</keyword>
<evidence type="ECO:0000313" key="5">
    <source>
        <dbReference type="EMBL" id="OQV17587.1"/>
    </source>
</evidence>
<feature type="domain" description="Ig-like" evidence="4">
    <location>
        <begin position="12"/>
        <end position="144"/>
    </location>
</feature>
<dbReference type="AlphaFoldDB" id="A0A1W0WR08"/>
<dbReference type="InterPro" id="IPR036116">
    <property type="entry name" value="FN3_sf"/>
</dbReference>
<feature type="transmembrane region" description="Helical" evidence="3">
    <location>
        <begin position="720"/>
        <end position="745"/>
    </location>
</feature>
<evidence type="ECO:0000313" key="6">
    <source>
        <dbReference type="Proteomes" id="UP000192578"/>
    </source>
</evidence>
<proteinExistence type="predicted"/>
<feature type="region of interest" description="Disordered" evidence="2">
    <location>
        <begin position="751"/>
        <end position="807"/>
    </location>
</feature>
<name>A0A1W0WR08_HYPEX</name>
<sequence length="925" mass="99457">MKLRRLFNLAFPLVAVIIASLISSTTCAAALTTSLIGPEVALLNSPTIVFKCSWLSDDLVYRIFWRVQPTYGPLLEQFIKNSVQEDPIPLAKDRNGTIQGEIAVDSRNNFSTLTVRNSGFAAEGNYSCSVSSVTAEKLQSRSLRIIAPPDQIISRLNLTTNNSSFLGDGSAIGPYVEGSSFEINCFVAQSRPPANIRWFRKDLQGQLFSLDAQSGPQKQQMDPATGVWRSNRAMYFRLDGRHLMGNLLICQAENEATVATSQPVQMSYRVDMLVPPTNITMSSVSKVQLREGMTYNLTCEAWNAKPFAALTWTLDREPVTRFVRNDTVANPDGTSTTRSVFMYTVNPDDNGKALSCIATQEVLTIQRRGLAETAMLNINYSPRNVMTSKTVLSVVEGRRPDTDSNGGINCTADANPPAQYIWTYQENVISTGPTLLFGHNVSREESGEFICVASNEMGQTNITLHVDVQYRPYCARCANASDPCLVGASLGQSPRITCEMAANPATDLTYTWNVNRSSEIGVDGDADEDFSSLDPSLSSSSQSTLPAGTASPAINYTVRTNDDYHRLHCWARNNIGTSALPCYYRVVPAGPPHPPENCSVVTVSASGFTLNCLPGFDGGHPQRFVLSVWQTGLGLEPATDGPRTNTKSLTLSGAPRSQNIIEPEIQENPFPEWMEKGLQAGRDYRLKIVARNEAGNSPPVFLALRTLKVDEAPSALSTTVIAAIAGSLGGFAFLVLAASAAYLCVRRSRKKGESSTAGSETHSNSSGGSSGAGSKSELVKETGGGILANGRGGPGGHPDAGKNGADAGSKIASLRFHQNGGMKPENPVAEITYTRACDLQSRKPSVKPVLAPKPPVIPSLTNGGRSADRTQYAVIDVTKAGKRPAPRPDDHSHVHDLSPQMPPRSNGAILHDSSSHGIIKTVAVV</sequence>
<evidence type="ECO:0000259" key="4">
    <source>
        <dbReference type="PROSITE" id="PS50835"/>
    </source>
</evidence>
<feature type="region of interest" description="Disordered" evidence="2">
    <location>
        <begin position="523"/>
        <end position="550"/>
    </location>
</feature>
<protein>
    <recommendedName>
        <fullName evidence="4">Ig-like domain-containing protein</fullName>
    </recommendedName>
</protein>
<reference evidence="6" key="1">
    <citation type="submission" date="2017-01" db="EMBL/GenBank/DDBJ databases">
        <title>Comparative genomics of anhydrobiosis in the tardigrade Hypsibius dujardini.</title>
        <authorList>
            <person name="Yoshida Y."/>
            <person name="Koutsovoulos G."/>
            <person name="Laetsch D."/>
            <person name="Stevens L."/>
            <person name="Kumar S."/>
            <person name="Horikawa D."/>
            <person name="Ishino K."/>
            <person name="Komine S."/>
            <person name="Tomita M."/>
            <person name="Blaxter M."/>
            <person name="Arakawa K."/>
        </authorList>
    </citation>
    <scope>NUCLEOTIDE SEQUENCE [LARGE SCALE GENOMIC DNA]</scope>
    <source>
        <strain evidence="6">Z151</strain>
    </source>
</reference>
<feature type="compositionally biased region" description="Low complexity" evidence="2">
    <location>
        <begin position="532"/>
        <end position="545"/>
    </location>
</feature>
<dbReference type="PANTHER" id="PTHR23278">
    <property type="entry name" value="SIDESTEP PROTEIN"/>
    <property type="match status" value="1"/>
</dbReference>
<dbReference type="OrthoDB" id="10055806at2759"/>
<dbReference type="Pfam" id="PF08205">
    <property type="entry name" value="C2-set_2"/>
    <property type="match status" value="1"/>
</dbReference>
<feature type="region of interest" description="Disordered" evidence="2">
    <location>
        <begin position="844"/>
        <end position="865"/>
    </location>
</feature>
<feature type="domain" description="Ig-like" evidence="4">
    <location>
        <begin position="275"/>
        <end position="377"/>
    </location>
</feature>
<dbReference type="PROSITE" id="PS50835">
    <property type="entry name" value="IG_LIKE"/>
    <property type="match status" value="4"/>
</dbReference>
<keyword evidence="3" id="KW-1133">Transmembrane helix</keyword>
<evidence type="ECO:0000256" key="1">
    <source>
        <dbReference type="ARBA" id="ARBA00023157"/>
    </source>
</evidence>
<dbReference type="InterPro" id="IPR003961">
    <property type="entry name" value="FN3_dom"/>
</dbReference>
<organism evidence="5 6">
    <name type="scientific">Hypsibius exemplaris</name>
    <name type="common">Freshwater tardigrade</name>
    <dbReference type="NCBI Taxonomy" id="2072580"/>
    <lineage>
        <taxon>Eukaryota</taxon>
        <taxon>Metazoa</taxon>
        <taxon>Ecdysozoa</taxon>
        <taxon>Tardigrada</taxon>
        <taxon>Eutardigrada</taxon>
        <taxon>Parachela</taxon>
        <taxon>Hypsibioidea</taxon>
        <taxon>Hypsibiidae</taxon>
        <taxon>Hypsibius</taxon>
    </lineage>
</organism>
<dbReference type="Pfam" id="PF13895">
    <property type="entry name" value="Ig_2"/>
    <property type="match status" value="1"/>
</dbReference>
<evidence type="ECO:0000256" key="3">
    <source>
        <dbReference type="SAM" id="Phobius"/>
    </source>
</evidence>
<feature type="region of interest" description="Disordered" evidence="2">
    <location>
        <begin position="881"/>
        <end position="902"/>
    </location>
</feature>
<gene>
    <name evidence="5" type="ORF">BV898_08358</name>
</gene>
<feature type="domain" description="Ig-like" evidence="4">
    <location>
        <begin position="149"/>
        <end position="267"/>
    </location>
</feature>
<keyword evidence="6" id="KW-1185">Reference proteome</keyword>
<dbReference type="InterPro" id="IPR036179">
    <property type="entry name" value="Ig-like_dom_sf"/>
</dbReference>
<feature type="compositionally biased region" description="Low complexity" evidence="2">
    <location>
        <begin position="758"/>
        <end position="776"/>
    </location>
</feature>
<dbReference type="CDD" id="cd00063">
    <property type="entry name" value="FN3"/>
    <property type="match status" value="1"/>
</dbReference>
<evidence type="ECO:0000256" key="2">
    <source>
        <dbReference type="SAM" id="MobiDB-lite"/>
    </source>
</evidence>
<dbReference type="InterPro" id="IPR013162">
    <property type="entry name" value="CD80_C2-set"/>
</dbReference>